<comment type="caution">
    <text evidence="1">The sequence shown here is derived from an EMBL/GenBank/DDBJ whole genome shotgun (WGS) entry which is preliminary data.</text>
</comment>
<organism evidence="1 2">
    <name type="scientific">Camellia lanceoleosa</name>
    <dbReference type="NCBI Taxonomy" id="1840588"/>
    <lineage>
        <taxon>Eukaryota</taxon>
        <taxon>Viridiplantae</taxon>
        <taxon>Streptophyta</taxon>
        <taxon>Embryophyta</taxon>
        <taxon>Tracheophyta</taxon>
        <taxon>Spermatophyta</taxon>
        <taxon>Magnoliopsida</taxon>
        <taxon>eudicotyledons</taxon>
        <taxon>Gunneridae</taxon>
        <taxon>Pentapetalae</taxon>
        <taxon>asterids</taxon>
        <taxon>Ericales</taxon>
        <taxon>Theaceae</taxon>
        <taxon>Camellia</taxon>
    </lineage>
</organism>
<sequence length="82" mass="9250">MSTPPILEGLLALVVFLYPLAKMDKIREFNGVFESGKSTTGLCMFTTTIINNFMRKCLYLVEVVVLESLSCFVYFLFVCSCC</sequence>
<keyword evidence="2" id="KW-1185">Reference proteome</keyword>
<evidence type="ECO:0000313" key="1">
    <source>
        <dbReference type="EMBL" id="KAI8018472.1"/>
    </source>
</evidence>
<protein>
    <submittedName>
        <fullName evidence="1">Uncharacterized protein</fullName>
    </submittedName>
</protein>
<gene>
    <name evidence="1" type="ORF">LOK49_LG04G03259</name>
</gene>
<reference evidence="1 2" key="1">
    <citation type="journal article" date="2022" name="Plant J.">
        <title>Chromosome-level genome of Camellia lanceoleosa provides a valuable resource for understanding genome evolution and self-incompatibility.</title>
        <authorList>
            <person name="Gong W."/>
            <person name="Xiao S."/>
            <person name="Wang L."/>
            <person name="Liao Z."/>
            <person name="Chang Y."/>
            <person name="Mo W."/>
            <person name="Hu G."/>
            <person name="Li W."/>
            <person name="Zhao G."/>
            <person name="Zhu H."/>
            <person name="Hu X."/>
            <person name="Ji K."/>
            <person name="Xiang X."/>
            <person name="Song Q."/>
            <person name="Yuan D."/>
            <person name="Jin S."/>
            <person name="Zhang L."/>
        </authorList>
    </citation>
    <scope>NUCLEOTIDE SEQUENCE [LARGE SCALE GENOMIC DNA]</scope>
    <source>
        <strain evidence="1">SQ_2022a</strain>
    </source>
</reference>
<name>A0ACC0HZK9_9ERIC</name>
<accession>A0ACC0HZK9</accession>
<evidence type="ECO:0000313" key="2">
    <source>
        <dbReference type="Proteomes" id="UP001060215"/>
    </source>
</evidence>
<dbReference type="Proteomes" id="UP001060215">
    <property type="component" value="Chromosome 2"/>
</dbReference>
<dbReference type="EMBL" id="CM045759">
    <property type="protein sequence ID" value="KAI8018472.1"/>
    <property type="molecule type" value="Genomic_DNA"/>
</dbReference>
<proteinExistence type="predicted"/>